<name>A0A3G2KEL7_9CAUD</name>
<dbReference type="Proteomes" id="UP000274513">
    <property type="component" value="Segment"/>
</dbReference>
<proteinExistence type="predicted"/>
<dbReference type="EMBL" id="MH834605">
    <property type="protein sequence ID" value="AYN57434.1"/>
    <property type="molecule type" value="Genomic_DNA"/>
</dbReference>
<dbReference type="GeneID" id="55006524"/>
<gene>
    <name evidence="1" type="primary">28</name>
    <name evidence="1" type="ORF">PBI_CONSTANCE_28</name>
</gene>
<accession>A0A3G2KEL7</accession>
<dbReference type="KEGG" id="vg:55006524"/>
<keyword evidence="2" id="KW-1185">Reference proteome</keyword>
<reference evidence="1 2" key="1">
    <citation type="submission" date="2018-09" db="EMBL/GenBank/DDBJ databases">
        <authorList>
            <person name="Rimple P.A."/>
            <person name="Stoner T.H."/>
            <person name="Garlena R.A."/>
            <person name="Russell D.A."/>
            <person name="Pope W.H."/>
            <person name="Jacobs-Sera D."/>
            <person name="Hatfull G.F."/>
        </authorList>
    </citation>
    <scope>NUCLEOTIDE SEQUENCE [LARGE SCALE GENOMIC DNA]</scope>
</reference>
<evidence type="ECO:0000313" key="2">
    <source>
        <dbReference type="Proteomes" id="UP000274513"/>
    </source>
</evidence>
<organism evidence="1 2">
    <name type="scientific">Arthrobacter phage Constance</name>
    <dbReference type="NCBI Taxonomy" id="2419950"/>
    <lineage>
        <taxon>Viruses</taxon>
        <taxon>Duplodnaviria</taxon>
        <taxon>Heunggongvirae</taxon>
        <taxon>Uroviricota</taxon>
        <taxon>Caudoviricetes</taxon>
        <taxon>Bridgettevirus</taxon>
        <taxon>Bridgettevirus constance</taxon>
    </lineage>
</organism>
<dbReference type="RefSeq" id="YP_009815301.1">
    <property type="nucleotide sequence ID" value="NC_048092.1"/>
</dbReference>
<sequence length="124" mass="13350">MTIINIKIQSEISGADIPAKGALRWAPSRRRVATDGALVVPEAFRVELVDGEAVVDVEPSTTSWAWIVTEFIVGQAAKRRLLAVPATGPVNYTDLLEVDQATLDVTTLNVFPDPDHPGLYLIGA</sequence>
<protein>
    <submittedName>
        <fullName evidence="1">Uncharacterized protein</fullName>
    </submittedName>
</protein>
<evidence type="ECO:0000313" key="1">
    <source>
        <dbReference type="EMBL" id="AYN57434.1"/>
    </source>
</evidence>